<evidence type="ECO:0000313" key="1">
    <source>
        <dbReference type="EMBL" id="KAI3690520.1"/>
    </source>
</evidence>
<gene>
    <name evidence="1" type="ORF">L2E82_48589</name>
</gene>
<protein>
    <submittedName>
        <fullName evidence="1">Uncharacterized protein</fullName>
    </submittedName>
</protein>
<reference evidence="1 2" key="2">
    <citation type="journal article" date="2022" name="Mol. Ecol. Resour.">
        <title>The genomes of chicory, endive, great burdock and yacon provide insights into Asteraceae paleo-polyploidization history and plant inulin production.</title>
        <authorList>
            <person name="Fan W."/>
            <person name="Wang S."/>
            <person name="Wang H."/>
            <person name="Wang A."/>
            <person name="Jiang F."/>
            <person name="Liu H."/>
            <person name="Zhao H."/>
            <person name="Xu D."/>
            <person name="Zhang Y."/>
        </authorList>
    </citation>
    <scope>NUCLEOTIDE SEQUENCE [LARGE SCALE GENOMIC DNA]</scope>
    <source>
        <strain evidence="2">cv. Punajuju</strain>
        <tissue evidence="1">Leaves</tissue>
    </source>
</reference>
<name>A0ACB8Z2N2_CICIN</name>
<organism evidence="1 2">
    <name type="scientific">Cichorium intybus</name>
    <name type="common">Chicory</name>
    <dbReference type="NCBI Taxonomy" id="13427"/>
    <lineage>
        <taxon>Eukaryota</taxon>
        <taxon>Viridiplantae</taxon>
        <taxon>Streptophyta</taxon>
        <taxon>Embryophyta</taxon>
        <taxon>Tracheophyta</taxon>
        <taxon>Spermatophyta</taxon>
        <taxon>Magnoliopsida</taxon>
        <taxon>eudicotyledons</taxon>
        <taxon>Gunneridae</taxon>
        <taxon>Pentapetalae</taxon>
        <taxon>asterids</taxon>
        <taxon>campanulids</taxon>
        <taxon>Asterales</taxon>
        <taxon>Asteraceae</taxon>
        <taxon>Cichorioideae</taxon>
        <taxon>Cichorieae</taxon>
        <taxon>Cichoriinae</taxon>
        <taxon>Cichorium</taxon>
    </lineage>
</organism>
<dbReference type="Proteomes" id="UP001055811">
    <property type="component" value="Linkage Group LG09"/>
</dbReference>
<dbReference type="EMBL" id="CM042017">
    <property type="protein sequence ID" value="KAI3690520.1"/>
    <property type="molecule type" value="Genomic_DNA"/>
</dbReference>
<keyword evidence="2" id="KW-1185">Reference proteome</keyword>
<accession>A0ACB8Z2N2</accession>
<proteinExistence type="predicted"/>
<evidence type="ECO:0000313" key="2">
    <source>
        <dbReference type="Proteomes" id="UP001055811"/>
    </source>
</evidence>
<reference evidence="2" key="1">
    <citation type="journal article" date="2022" name="Mol. Ecol. Resour.">
        <title>The genomes of chicory, endive, great burdock and yacon provide insights into Asteraceae palaeo-polyploidization history and plant inulin production.</title>
        <authorList>
            <person name="Fan W."/>
            <person name="Wang S."/>
            <person name="Wang H."/>
            <person name="Wang A."/>
            <person name="Jiang F."/>
            <person name="Liu H."/>
            <person name="Zhao H."/>
            <person name="Xu D."/>
            <person name="Zhang Y."/>
        </authorList>
    </citation>
    <scope>NUCLEOTIDE SEQUENCE [LARGE SCALE GENOMIC DNA]</scope>
    <source>
        <strain evidence="2">cv. Punajuju</strain>
    </source>
</reference>
<comment type="caution">
    <text evidence="1">The sequence shown here is derived from an EMBL/GenBank/DDBJ whole genome shotgun (WGS) entry which is preliminary data.</text>
</comment>
<sequence length="157" mass="17833">MEHFSPAYFNEELDVDSDASTSATDLKKQTIQKAQVNYYFFTNFVLRIHFVFTVRRNRSIFHVFVTGDHLTASVSGLKTNHQIGDGYCQLEVSAASSFTAKNGEQDGLQELQKIAVRIEENTYSAATSRVDYLRKISLKMQSMEPIPHNRMPAVQGY</sequence>